<evidence type="ECO:0000313" key="2">
    <source>
        <dbReference type="EMBL" id="SFK87213.1"/>
    </source>
</evidence>
<sequence>MARLPVIILSLIAAIYPAFSDDVPFAEPSARSAAVVLADIMQATQWRHIKLGYAIDAKNWSLLDYEIGKLADTFERAAMLYQNIPADLIVGAMKPLNEMREAVSEKNSVKLHTNYSKLTDACNACHRAALVGFHCHYDPPKNSGISTIVKSALPARAPS</sequence>
<dbReference type="EMBL" id="FOSN01000035">
    <property type="protein sequence ID" value="SFK87213.1"/>
    <property type="molecule type" value="Genomic_DNA"/>
</dbReference>
<reference evidence="2 3" key="1">
    <citation type="submission" date="2016-10" db="EMBL/GenBank/DDBJ databases">
        <authorList>
            <person name="de Groot N.N."/>
        </authorList>
    </citation>
    <scope>NUCLEOTIDE SEQUENCE [LARGE SCALE GENOMIC DNA]</scope>
    <source>
        <strain evidence="2 3">NE2</strain>
    </source>
</reference>
<feature type="chain" id="PRO_5011693445" description="Cytochrome C" evidence="1">
    <location>
        <begin position="21"/>
        <end position="159"/>
    </location>
</feature>
<name>A0A1I4D2L7_9HYPH</name>
<dbReference type="STRING" id="1612308.SAMN05444581_1354"/>
<proteinExistence type="predicted"/>
<keyword evidence="3" id="KW-1185">Reference proteome</keyword>
<keyword evidence="1" id="KW-0732">Signal</keyword>
<evidence type="ECO:0000256" key="1">
    <source>
        <dbReference type="SAM" id="SignalP"/>
    </source>
</evidence>
<dbReference type="OrthoDB" id="6402114at2"/>
<accession>A0A1I4D2L7</accession>
<organism evidence="2 3">
    <name type="scientific">Methylocapsa palsarum</name>
    <dbReference type="NCBI Taxonomy" id="1612308"/>
    <lineage>
        <taxon>Bacteria</taxon>
        <taxon>Pseudomonadati</taxon>
        <taxon>Pseudomonadota</taxon>
        <taxon>Alphaproteobacteria</taxon>
        <taxon>Hyphomicrobiales</taxon>
        <taxon>Beijerinckiaceae</taxon>
        <taxon>Methylocapsa</taxon>
    </lineage>
</organism>
<gene>
    <name evidence="2" type="ORF">SAMN05444581_1354</name>
</gene>
<protein>
    <recommendedName>
        <fullName evidence="4">Cytochrome C</fullName>
    </recommendedName>
</protein>
<evidence type="ECO:0000313" key="3">
    <source>
        <dbReference type="Proteomes" id="UP000198755"/>
    </source>
</evidence>
<dbReference type="Proteomes" id="UP000198755">
    <property type="component" value="Unassembled WGS sequence"/>
</dbReference>
<dbReference type="RefSeq" id="WP_091686632.1">
    <property type="nucleotide sequence ID" value="NZ_FOSN01000035.1"/>
</dbReference>
<evidence type="ECO:0008006" key="4">
    <source>
        <dbReference type="Google" id="ProtNLM"/>
    </source>
</evidence>
<feature type="signal peptide" evidence="1">
    <location>
        <begin position="1"/>
        <end position="20"/>
    </location>
</feature>
<dbReference type="AlphaFoldDB" id="A0A1I4D2L7"/>